<protein>
    <recommendedName>
        <fullName evidence="4">PorV/PorQ family protein</fullName>
    </recommendedName>
</protein>
<dbReference type="AlphaFoldDB" id="A0A388TBV7"/>
<evidence type="ECO:0000313" key="2">
    <source>
        <dbReference type="EMBL" id="GBR74296.1"/>
    </source>
</evidence>
<comment type="caution">
    <text evidence="2">The sequence shown here is derived from an EMBL/GenBank/DDBJ whole genome shotgun (WGS) entry which is preliminary data.</text>
</comment>
<dbReference type="EMBL" id="BGZN01000039">
    <property type="protein sequence ID" value="GBR74296.1"/>
    <property type="molecule type" value="Genomic_DNA"/>
</dbReference>
<evidence type="ECO:0000256" key="1">
    <source>
        <dbReference type="SAM" id="MobiDB-lite"/>
    </source>
</evidence>
<feature type="region of interest" description="Disordered" evidence="1">
    <location>
        <begin position="296"/>
        <end position="325"/>
    </location>
</feature>
<dbReference type="Proteomes" id="UP000269352">
    <property type="component" value="Unassembled WGS sequence"/>
</dbReference>
<evidence type="ECO:0008006" key="4">
    <source>
        <dbReference type="Google" id="ProtNLM"/>
    </source>
</evidence>
<organism evidence="2 3">
    <name type="scientific">Termititenax aidoneus</name>
    <dbReference type="NCBI Taxonomy" id="2218524"/>
    <lineage>
        <taxon>Bacteria</taxon>
        <taxon>Bacillati</taxon>
        <taxon>Candidatus Margulisiibacteriota</taxon>
        <taxon>Candidatus Termititenacia</taxon>
        <taxon>Candidatus Termititenacales</taxon>
        <taxon>Candidatus Termititenacaceae</taxon>
        <taxon>Candidatus Termititenax</taxon>
    </lineage>
</organism>
<reference evidence="2 3" key="1">
    <citation type="journal article" date="2019" name="ISME J.">
        <title>Genome analyses of uncultured TG2/ZB3 bacteria in 'Margulisbacteria' specifically attached to ectosymbiotic spirochetes of protists in the termite gut.</title>
        <authorList>
            <person name="Utami Y.D."/>
            <person name="Kuwahara H."/>
            <person name="Igai K."/>
            <person name="Murakami T."/>
            <person name="Sugaya K."/>
            <person name="Morikawa T."/>
            <person name="Nagura Y."/>
            <person name="Yuki M."/>
            <person name="Deevong P."/>
            <person name="Inoue T."/>
            <person name="Kihara K."/>
            <person name="Lo N."/>
            <person name="Yamada A."/>
            <person name="Ohkuma M."/>
            <person name="Hongoh Y."/>
        </authorList>
    </citation>
    <scope>NUCLEOTIDE SEQUENCE [LARGE SCALE GENOMIC DNA]</scope>
    <source>
        <strain evidence="2">NkOx7-01</strain>
    </source>
</reference>
<accession>A0A388TBV7</accession>
<evidence type="ECO:0000313" key="3">
    <source>
        <dbReference type="Proteomes" id="UP000269352"/>
    </source>
</evidence>
<feature type="compositionally biased region" description="Low complexity" evidence="1">
    <location>
        <begin position="303"/>
        <end position="317"/>
    </location>
</feature>
<keyword evidence="3" id="KW-1185">Reference proteome</keyword>
<name>A0A388TBV7_TERA1</name>
<proteinExistence type="predicted"/>
<gene>
    <name evidence="2" type="ORF">NO1_1498</name>
</gene>
<sequence length="375" mass="40656">MCITAALWADDKETFNTESLLIGADAMARGGSYIAGAGSSPLFQNFAVSTAPKFSFTAFTLMSALNYLSAAYAQNGFALGVLTLQDSAGYNRDENNNLTGGQINYSDSTIYGSYGLALGSLNLGLRLKYVSRSLSEIASARGYALDFSGLYTLNDHWSFGLAAANISQSSLLWADGRAEMFPVNTILGVKYSIFGREDKLNLFADLRLEYNDFFNCLGLEWKPLPLFALRGGLTQVSAWQEDREIKLFQPAAGLGLNLFGFSFDYAFNPDADLADSVSHFFTLGYTFGSAAQPAAGSDDLSSEAEQSAAAAGAADTDTTLDTDTELMPNGRRRIYKDILHLPQEDQLIIEDLGYLDMYKPAEIDEPAADTDNTDK</sequence>